<evidence type="ECO:0000259" key="6">
    <source>
        <dbReference type="PROSITE" id="PS51352"/>
    </source>
</evidence>
<feature type="signal peptide" evidence="5">
    <location>
        <begin position="1"/>
        <end position="27"/>
    </location>
</feature>
<dbReference type="InterPro" id="IPR017937">
    <property type="entry name" value="Thioredoxin_CS"/>
</dbReference>
<dbReference type="SUPFAM" id="SSF52833">
    <property type="entry name" value="Thioredoxin-like"/>
    <property type="match status" value="1"/>
</dbReference>
<dbReference type="EMBL" id="JBHUPD010000006">
    <property type="protein sequence ID" value="MFD2874702.1"/>
    <property type="molecule type" value="Genomic_DNA"/>
</dbReference>
<feature type="chain" id="PRO_5046401600" evidence="5">
    <location>
        <begin position="28"/>
        <end position="384"/>
    </location>
</feature>
<dbReference type="Pfam" id="PF14289">
    <property type="entry name" value="DUF4369"/>
    <property type="match status" value="1"/>
</dbReference>
<dbReference type="InterPro" id="IPR025380">
    <property type="entry name" value="DUF4369"/>
</dbReference>
<evidence type="ECO:0000256" key="5">
    <source>
        <dbReference type="SAM" id="SignalP"/>
    </source>
</evidence>
<dbReference type="CDD" id="cd02966">
    <property type="entry name" value="TlpA_like_family"/>
    <property type="match status" value="1"/>
</dbReference>
<dbReference type="InterPro" id="IPR050553">
    <property type="entry name" value="Thioredoxin_ResA/DsbE_sf"/>
</dbReference>
<protein>
    <submittedName>
        <fullName evidence="7">Redoxin domain-containing protein</fullName>
    </submittedName>
</protein>
<name>A0ABW5YHH2_9SPHI</name>
<keyword evidence="4" id="KW-0676">Redox-active center</keyword>
<keyword evidence="2" id="KW-0201">Cytochrome c-type biogenesis</keyword>
<sequence length="384" mass="41718">MIIRSMKKITNILGAVALFAAPSVVMAQTNYTLNGKVGALSAPAKAYLVYYPSDSEHIDSAAINSGAFSFKGTIDAPMNAYLIINKKGNGIRTSGLQVTNLYLENGVIKVSSPDSLTNAKIQGGLINADNARLQAALKPVSDKIEAINKEYQAAPAEKRNSKEFIEDIQKRYQGLMDEKKQASLAFAKANPNSLMSLFAIKNVQGATPDVAEIEPAFNALSAKVKSTKSGVEYATEIAKLKRLALGAMAPDFTQADTAGKQVSLHDFKGKYVLVDFWASWCGPCRAENPNVVAAYGKYNAKGFNIIGVSLDQPGAKDKWLKAIHDDHLSWTQVSDLKFWKNDVAQLYSIQSIPQNFLVGPDGKIVAKNLRGEDLENKLKELLDK</sequence>
<dbReference type="PANTHER" id="PTHR42852">
    <property type="entry name" value="THIOL:DISULFIDE INTERCHANGE PROTEIN DSBE"/>
    <property type="match status" value="1"/>
</dbReference>
<dbReference type="InterPro" id="IPR000866">
    <property type="entry name" value="AhpC/TSA"/>
</dbReference>
<dbReference type="PROSITE" id="PS00194">
    <property type="entry name" value="THIOREDOXIN_1"/>
    <property type="match status" value="1"/>
</dbReference>
<dbReference type="Proteomes" id="UP001597557">
    <property type="component" value="Unassembled WGS sequence"/>
</dbReference>
<feature type="domain" description="Thioredoxin" evidence="6">
    <location>
        <begin position="243"/>
        <end position="384"/>
    </location>
</feature>
<keyword evidence="8" id="KW-1185">Reference proteome</keyword>
<keyword evidence="3" id="KW-1015">Disulfide bond</keyword>
<evidence type="ECO:0000256" key="3">
    <source>
        <dbReference type="ARBA" id="ARBA00023157"/>
    </source>
</evidence>
<dbReference type="PROSITE" id="PS51352">
    <property type="entry name" value="THIOREDOXIN_2"/>
    <property type="match status" value="1"/>
</dbReference>
<comment type="caution">
    <text evidence="7">The sequence shown here is derived from an EMBL/GenBank/DDBJ whole genome shotgun (WGS) entry which is preliminary data.</text>
</comment>
<gene>
    <name evidence="7" type="ORF">ACFS5N_19635</name>
</gene>
<evidence type="ECO:0000313" key="7">
    <source>
        <dbReference type="EMBL" id="MFD2874702.1"/>
    </source>
</evidence>
<dbReference type="InterPro" id="IPR013766">
    <property type="entry name" value="Thioredoxin_domain"/>
</dbReference>
<evidence type="ECO:0000256" key="2">
    <source>
        <dbReference type="ARBA" id="ARBA00022748"/>
    </source>
</evidence>
<evidence type="ECO:0000313" key="8">
    <source>
        <dbReference type="Proteomes" id="UP001597557"/>
    </source>
</evidence>
<evidence type="ECO:0000256" key="1">
    <source>
        <dbReference type="ARBA" id="ARBA00004196"/>
    </source>
</evidence>
<organism evidence="7 8">
    <name type="scientific">Mucilaginibacter ximonensis</name>
    <dbReference type="NCBI Taxonomy" id="538021"/>
    <lineage>
        <taxon>Bacteria</taxon>
        <taxon>Pseudomonadati</taxon>
        <taxon>Bacteroidota</taxon>
        <taxon>Sphingobacteriia</taxon>
        <taxon>Sphingobacteriales</taxon>
        <taxon>Sphingobacteriaceae</taxon>
        <taxon>Mucilaginibacter</taxon>
    </lineage>
</organism>
<comment type="subcellular location">
    <subcellularLocation>
        <location evidence="1">Cell envelope</location>
    </subcellularLocation>
</comment>
<keyword evidence="5" id="KW-0732">Signal</keyword>
<evidence type="ECO:0000256" key="4">
    <source>
        <dbReference type="ARBA" id="ARBA00023284"/>
    </source>
</evidence>
<accession>A0ABW5YHH2</accession>
<dbReference type="Gene3D" id="3.40.30.10">
    <property type="entry name" value="Glutaredoxin"/>
    <property type="match status" value="1"/>
</dbReference>
<dbReference type="Pfam" id="PF00578">
    <property type="entry name" value="AhpC-TSA"/>
    <property type="match status" value="1"/>
</dbReference>
<dbReference type="PANTHER" id="PTHR42852:SF6">
    <property type="entry name" value="THIOL:DISULFIDE INTERCHANGE PROTEIN DSBE"/>
    <property type="match status" value="1"/>
</dbReference>
<proteinExistence type="predicted"/>
<dbReference type="InterPro" id="IPR036249">
    <property type="entry name" value="Thioredoxin-like_sf"/>
</dbReference>
<reference evidence="8" key="1">
    <citation type="journal article" date="2019" name="Int. J. Syst. Evol. Microbiol.">
        <title>The Global Catalogue of Microorganisms (GCM) 10K type strain sequencing project: providing services to taxonomists for standard genome sequencing and annotation.</title>
        <authorList>
            <consortium name="The Broad Institute Genomics Platform"/>
            <consortium name="The Broad Institute Genome Sequencing Center for Infectious Disease"/>
            <person name="Wu L."/>
            <person name="Ma J."/>
        </authorList>
    </citation>
    <scope>NUCLEOTIDE SEQUENCE [LARGE SCALE GENOMIC DNA]</scope>
    <source>
        <strain evidence="8">KCTC 22437</strain>
    </source>
</reference>